<dbReference type="InterPro" id="IPR032675">
    <property type="entry name" value="LRR_dom_sf"/>
</dbReference>
<name>A0A9N9SBC4_9DIPT</name>
<organism evidence="1 2">
    <name type="scientific">Chironomus riparius</name>
    <dbReference type="NCBI Taxonomy" id="315576"/>
    <lineage>
        <taxon>Eukaryota</taxon>
        <taxon>Metazoa</taxon>
        <taxon>Ecdysozoa</taxon>
        <taxon>Arthropoda</taxon>
        <taxon>Hexapoda</taxon>
        <taxon>Insecta</taxon>
        <taxon>Pterygota</taxon>
        <taxon>Neoptera</taxon>
        <taxon>Endopterygota</taxon>
        <taxon>Diptera</taxon>
        <taxon>Nematocera</taxon>
        <taxon>Chironomoidea</taxon>
        <taxon>Chironomidae</taxon>
        <taxon>Chironominae</taxon>
        <taxon>Chironomus</taxon>
    </lineage>
</organism>
<gene>
    <name evidence="1" type="ORF">CHIRRI_LOCUS14575</name>
</gene>
<proteinExistence type="predicted"/>
<keyword evidence="2" id="KW-1185">Reference proteome</keyword>
<accession>A0A9N9SBC4</accession>
<dbReference type="OrthoDB" id="10493130at2759"/>
<dbReference type="InterPro" id="IPR036047">
    <property type="entry name" value="F-box-like_dom_sf"/>
</dbReference>
<dbReference type="EMBL" id="OU895880">
    <property type="protein sequence ID" value="CAG9811768.1"/>
    <property type="molecule type" value="Genomic_DNA"/>
</dbReference>
<evidence type="ECO:0000313" key="1">
    <source>
        <dbReference type="EMBL" id="CAG9811768.1"/>
    </source>
</evidence>
<dbReference type="AlphaFoldDB" id="A0A9N9SBC4"/>
<evidence type="ECO:0000313" key="2">
    <source>
        <dbReference type="Proteomes" id="UP001153620"/>
    </source>
</evidence>
<evidence type="ECO:0008006" key="3">
    <source>
        <dbReference type="Google" id="ProtNLM"/>
    </source>
</evidence>
<dbReference type="Proteomes" id="UP001153620">
    <property type="component" value="Chromosome 4"/>
</dbReference>
<sequence>MLNYLSPELIELVLIHLDIFSLKSCLEASSSFRDVIIHSPDIMKKLTLRLNEKNWKSKVPFIKEYGKYVRNVEIECSNGSCIYFRLLHFMPKTIKLKLNLMNSQRLHKQRSVDNEQDDIIIAQLMSLLECEDEIFGELNLTKLENLEAFFYKIDPAVIFHELRNCKNLKKFCFRSSVETQIHHESLISFLCQQNDLLCLELKVGQMDIIFSAETIDKMNFKLNTLRIVPSFYAECDYTYLNKFLLKQSECLEELRVFSWSCEAEIADGISKLKNLKSLTTHGLLPYFNIQKPQSPTEEDKELVVLKNLTYFRYYRGNKNQNFDEFDTTSLPGLKCLNVHFGIDHRLFGCYPDIKVTANPLRNLRHLKEFHIESCNQDLLHYLSSPNLESLVITYEDVLFDIASWTQIAKNLPKLQSLTIVNVNYEKFLKFIVENHERFIQKIRGLKSLELLLPSNDVLKLFISSGKVTNVVGNYCLTNSPLMKKKELLERKFDKIDFVMISQEEYDDKYERLQFYFHPCGP</sequence>
<dbReference type="Gene3D" id="3.80.10.10">
    <property type="entry name" value="Ribonuclease Inhibitor"/>
    <property type="match status" value="1"/>
</dbReference>
<dbReference type="SUPFAM" id="SSF81383">
    <property type="entry name" value="F-box domain"/>
    <property type="match status" value="1"/>
</dbReference>
<reference evidence="1" key="1">
    <citation type="submission" date="2022-01" db="EMBL/GenBank/DDBJ databases">
        <authorList>
            <person name="King R."/>
        </authorList>
    </citation>
    <scope>NUCLEOTIDE SEQUENCE</scope>
</reference>
<reference evidence="1" key="2">
    <citation type="submission" date="2022-10" db="EMBL/GenBank/DDBJ databases">
        <authorList>
            <consortium name="ENA_rothamsted_submissions"/>
            <consortium name="culmorum"/>
            <person name="King R."/>
        </authorList>
    </citation>
    <scope>NUCLEOTIDE SEQUENCE</scope>
</reference>
<dbReference type="SUPFAM" id="SSF52047">
    <property type="entry name" value="RNI-like"/>
    <property type="match status" value="1"/>
</dbReference>
<protein>
    <recommendedName>
        <fullName evidence="3">F-box domain-containing protein</fullName>
    </recommendedName>
</protein>